<feature type="domain" description="Peptidase C2 calpain" evidence="1">
    <location>
        <begin position="16"/>
        <end position="158"/>
    </location>
</feature>
<dbReference type="AlphaFoldDB" id="A0A7S3MDN1"/>
<dbReference type="InterPro" id="IPR022682">
    <property type="entry name" value="Calpain_domain_III"/>
</dbReference>
<organism evidence="2">
    <name type="scientific">Spumella elongata</name>
    <dbReference type="NCBI Taxonomy" id="89044"/>
    <lineage>
        <taxon>Eukaryota</taxon>
        <taxon>Sar</taxon>
        <taxon>Stramenopiles</taxon>
        <taxon>Ochrophyta</taxon>
        <taxon>Chrysophyceae</taxon>
        <taxon>Chromulinales</taxon>
        <taxon>Chromulinaceae</taxon>
        <taxon>Spumella</taxon>
    </lineage>
</organism>
<dbReference type="SMART" id="SM00720">
    <property type="entry name" value="calpain_III"/>
    <property type="match status" value="1"/>
</dbReference>
<dbReference type="EMBL" id="HBIC01051635">
    <property type="protein sequence ID" value="CAE0297631.1"/>
    <property type="molecule type" value="Transcribed_RNA"/>
</dbReference>
<dbReference type="SUPFAM" id="SSF49758">
    <property type="entry name" value="Calpain large subunit, middle domain (domain III)"/>
    <property type="match status" value="1"/>
</dbReference>
<evidence type="ECO:0000313" key="2">
    <source>
        <dbReference type="EMBL" id="CAE0297631.1"/>
    </source>
</evidence>
<dbReference type="Gene3D" id="2.60.120.380">
    <property type="match status" value="1"/>
</dbReference>
<accession>A0A7S3MDN1</accession>
<gene>
    <name evidence="2" type="ORF">SELO1098_LOCUS26485</name>
</gene>
<reference evidence="2" key="1">
    <citation type="submission" date="2021-01" db="EMBL/GenBank/DDBJ databases">
        <authorList>
            <person name="Corre E."/>
            <person name="Pelletier E."/>
            <person name="Niang G."/>
            <person name="Scheremetjew M."/>
            <person name="Finn R."/>
            <person name="Kale V."/>
            <person name="Holt S."/>
            <person name="Cochrane G."/>
            <person name="Meng A."/>
            <person name="Brown T."/>
            <person name="Cohen L."/>
        </authorList>
    </citation>
    <scope>NUCLEOTIDE SEQUENCE</scope>
    <source>
        <strain evidence="2">CCAP 955/1</strain>
    </source>
</reference>
<dbReference type="Pfam" id="PF01067">
    <property type="entry name" value="Calpain_III"/>
    <property type="match status" value="1"/>
</dbReference>
<sequence length="163" mass="18308">MEVYASEKIYLNALPETYSRSIAGEWVDNASGGNHLNPGTWKKNPKFSLKFHYPVHSEDAAHVRITLARVGTNWRSLSKRDTVGCMIGFYIFINHGGELRPYYESTFVPDAEISTDPSFMLPVLQHGETYTIMPTTFGEGKVGSFVISILSEYEFAITKDKSS</sequence>
<dbReference type="InterPro" id="IPR036213">
    <property type="entry name" value="Calpain_III_sf"/>
</dbReference>
<name>A0A7S3MDN1_9STRA</name>
<protein>
    <recommendedName>
        <fullName evidence="1">Peptidase C2 calpain domain-containing protein</fullName>
    </recommendedName>
</protein>
<evidence type="ECO:0000259" key="1">
    <source>
        <dbReference type="SMART" id="SM00720"/>
    </source>
</evidence>
<proteinExistence type="predicted"/>
<dbReference type="InterPro" id="IPR022683">
    <property type="entry name" value="Calpain_III"/>
</dbReference>